<feature type="transmembrane region" description="Helical" evidence="2">
    <location>
        <begin position="9"/>
        <end position="32"/>
    </location>
</feature>
<dbReference type="RefSeq" id="WP_090131888.1">
    <property type="nucleotide sequence ID" value="NZ_FOLY01000002.1"/>
</dbReference>
<evidence type="ECO:0000313" key="4">
    <source>
        <dbReference type="Proteomes" id="UP000199046"/>
    </source>
</evidence>
<keyword evidence="2" id="KW-1133">Transmembrane helix</keyword>
<evidence type="ECO:0000313" key="3">
    <source>
        <dbReference type="EMBL" id="SFC36606.1"/>
    </source>
</evidence>
<dbReference type="STRING" id="402385.SAMN05421848_1288"/>
<keyword evidence="2" id="KW-0812">Transmembrane</keyword>
<feature type="region of interest" description="Disordered" evidence="1">
    <location>
        <begin position="115"/>
        <end position="157"/>
    </location>
</feature>
<keyword evidence="4" id="KW-1185">Reference proteome</keyword>
<dbReference type="Proteomes" id="UP000199046">
    <property type="component" value="Unassembled WGS sequence"/>
</dbReference>
<sequence length="157" mass="16816">MLISDSIPLLWLCWFVLSVAVLVFGYFAISFLPRLPRWLVTGAVAGLLWMPAFFSVPGPESQLGYSGWAPSLVVTAVGFLQHNGGQIFLGGVLMAIGALLGMLITFFIGRRGRQDAGDDERADGGGNSGGGHNGNRDTVRRRQEGGAKARREPSLGR</sequence>
<protein>
    <submittedName>
        <fullName evidence="3">Uncharacterized protein</fullName>
    </submittedName>
</protein>
<accession>A0A1I1IK40</accession>
<proteinExistence type="predicted"/>
<name>A0A1I1IK40_9GAMM</name>
<dbReference type="AlphaFoldDB" id="A0A1I1IK40"/>
<organism evidence="3 4">
    <name type="scientific">Kushneria avicenniae</name>
    <dbReference type="NCBI Taxonomy" id="402385"/>
    <lineage>
        <taxon>Bacteria</taxon>
        <taxon>Pseudomonadati</taxon>
        <taxon>Pseudomonadota</taxon>
        <taxon>Gammaproteobacteria</taxon>
        <taxon>Oceanospirillales</taxon>
        <taxon>Halomonadaceae</taxon>
        <taxon>Kushneria</taxon>
    </lineage>
</organism>
<evidence type="ECO:0000256" key="1">
    <source>
        <dbReference type="SAM" id="MobiDB-lite"/>
    </source>
</evidence>
<keyword evidence="2" id="KW-0472">Membrane</keyword>
<dbReference type="EMBL" id="FOLY01000002">
    <property type="protein sequence ID" value="SFC36606.1"/>
    <property type="molecule type" value="Genomic_DNA"/>
</dbReference>
<evidence type="ECO:0000256" key="2">
    <source>
        <dbReference type="SAM" id="Phobius"/>
    </source>
</evidence>
<gene>
    <name evidence="3" type="ORF">SAMN05421848_1288</name>
</gene>
<feature type="compositionally biased region" description="Gly residues" evidence="1">
    <location>
        <begin position="124"/>
        <end position="133"/>
    </location>
</feature>
<feature type="compositionally biased region" description="Basic and acidic residues" evidence="1">
    <location>
        <begin position="134"/>
        <end position="157"/>
    </location>
</feature>
<feature type="transmembrane region" description="Helical" evidence="2">
    <location>
        <begin position="38"/>
        <end position="56"/>
    </location>
</feature>
<feature type="transmembrane region" description="Helical" evidence="2">
    <location>
        <begin position="87"/>
        <end position="108"/>
    </location>
</feature>
<reference evidence="4" key="1">
    <citation type="submission" date="2016-10" db="EMBL/GenBank/DDBJ databases">
        <authorList>
            <person name="Varghese N."/>
            <person name="Submissions S."/>
        </authorList>
    </citation>
    <scope>NUCLEOTIDE SEQUENCE [LARGE SCALE GENOMIC DNA]</scope>
    <source>
        <strain evidence="4">DSM 23439</strain>
    </source>
</reference>
<dbReference type="OrthoDB" id="6182707at2"/>